<keyword evidence="1" id="KW-0472">Membrane</keyword>
<evidence type="ECO:0000256" key="1">
    <source>
        <dbReference type="SAM" id="Phobius"/>
    </source>
</evidence>
<dbReference type="Proteomes" id="UP000002030">
    <property type="component" value="Chromosome"/>
</dbReference>
<dbReference type="eggNOG" id="ENOG502Z8QQ">
    <property type="taxonomic scope" value="Bacteria"/>
</dbReference>
<dbReference type="STRING" id="525903.Taci_0483"/>
<accession>D1B8W6</accession>
<feature type="transmembrane region" description="Helical" evidence="1">
    <location>
        <begin position="494"/>
        <end position="512"/>
    </location>
</feature>
<evidence type="ECO:0000313" key="2">
    <source>
        <dbReference type="EMBL" id="ACZ18719.1"/>
    </source>
</evidence>
<dbReference type="OrthoDB" id="3805529at2"/>
<feature type="transmembrane region" description="Helical" evidence="1">
    <location>
        <begin position="601"/>
        <end position="623"/>
    </location>
</feature>
<keyword evidence="1" id="KW-1133">Transmembrane helix</keyword>
<dbReference type="EnsemblBacteria" id="ACZ18719">
    <property type="protein sequence ID" value="ACZ18719"/>
    <property type="gene ID" value="Taci_0483"/>
</dbReference>
<dbReference type="EMBL" id="CP001818">
    <property type="protein sequence ID" value="ACZ18719.1"/>
    <property type="molecule type" value="Genomic_DNA"/>
</dbReference>
<reference evidence="2 3" key="1">
    <citation type="journal article" date="2009" name="Stand. Genomic Sci.">
        <title>Complete genome sequence of Thermanaerovibrio acidaminovorans type strain (Su883).</title>
        <authorList>
            <person name="Chovatia M."/>
            <person name="Sikorski J."/>
            <person name="Schroder M."/>
            <person name="Lapidus A."/>
            <person name="Nolan M."/>
            <person name="Tice H."/>
            <person name="Glavina Del Rio T."/>
            <person name="Copeland A."/>
            <person name="Cheng J.F."/>
            <person name="Lucas S."/>
            <person name="Chen F."/>
            <person name="Bruce D."/>
            <person name="Goodwin L."/>
            <person name="Pitluck S."/>
            <person name="Ivanova N."/>
            <person name="Mavromatis K."/>
            <person name="Ovchinnikova G."/>
            <person name="Pati A."/>
            <person name="Chen A."/>
            <person name="Palaniappan K."/>
            <person name="Land M."/>
            <person name="Hauser L."/>
            <person name="Chang Y.J."/>
            <person name="Jeffries C.D."/>
            <person name="Chain P."/>
            <person name="Saunders E."/>
            <person name="Detter J.C."/>
            <person name="Brettin T."/>
            <person name="Rohde M."/>
            <person name="Goker M."/>
            <person name="Spring S."/>
            <person name="Bristow J."/>
            <person name="Markowitz V."/>
            <person name="Hugenholtz P."/>
            <person name="Kyrpides N.C."/>
            <person name="Klenk H.P."/>
            <person name="Eisen J.A."/>
        </authorList>
    </citation>
    <scope>NUCLEOTIDE SEQUENCE [LARGE SCALE GENOMIC DNA]</scope>
    <source>
        <strain evidence="3">ATCC 49978 / DSM 6589 / Su883</strain>
    </source>
</reference>
<dbReference type="PATRIC" id="fig|525903.6.peg.488"/>
<keyword evidence="1" id="KW-0812">Transmembrane</keyword>
<dbReference type="Pfam" id="PF18949">
    <property type="entry name" value="DUF5693"/>
    <property type="match status" value="1"/>
</dbReference>
<keyword evidence="3" id="KW-1185">Reference proteome</keyword>
<sequence>MSRPSLSKLSAALMLAALVISALALIPRVRSEMGDRNVGLVCDYRDLTSLAREGTLSPGALLRELKGLGLGGILVSELTGKDLLAGLSPVRLSPVRDLPFKFPQGLPQDRAVLFGPAEDRGVQLIARYLEAKFPASSRISSGANLAVVLPLGMSEASDGGLVPDVEGLEFARANGLPIIFRPSPCVGVGGSSVAMAVEGLMEAYPIRGILPAGLSVAGYPDLEPLGALIRGNGLFLAQTEFVKQVGMSNLVKESFPRVIPIHSVVKDEVFSKNITREQLVERMVRAVHERSVRLLLVRPYDLYPADRLGSFREDLRHLSSSLEARRYHLRFPSPKGDVPRSWLGALGAALALLGVWLRLRARFAPHFPRLLGRLGSMGILAALGTLGLLAIPFGGLPMRLLGALLGALGASEGALTALEEENPLRGAMRGFAVTAVAGLAIGAMYGFSFYMLRVGVFSGVKLTLVVPPAAVLLNDLLKRVYPEGREMLSRPPMWGELLVASGLLLALAFMAIRSDNTALVPQWELTLREWLERALLVRPRTKELIGYPCLFLYGWLSRRGLGGRFGEVLRIGSSLAFASALNSFCHLHTPLFLTLLRGLNGLWVGSLLGFAGCLALSLSLPLLKGVDRP</sequence>
<protein>
    <submittedName>
        <fullName evidence="2">Uncharacterized protein</fullName>
    </submittedName>
</protein>
<feature type="transmembrane region" description="Helical" evidence="1">
    <location>
        <begin position="341"/>
        <end position="359"/>
    </location>
</feature>
<name>D1B8W6_THEAS</name>
<gene>
    <name evidence="2" type="ordered locus">Taci_0483</name>
</gene>
<dbReference type="HOGENOM" id="CLU_023389_0_0_0"/>
<dbReference type="RefSeq" id="WP_012869235.1">
    <property type="nucleotide sequence ID" value="NC_013522.1"/>
</dbReference>
<proteinExistence type="predicted"/>
<dbReference type="AlphaFoldDB" id="D1B8W6"/>
<dbReference type="KEGG" id="tai:Taci_0483"/>
<organism evidence="2 3">
    <name type="scientific">Thermanaerovibrio acidaminovorans (strain ATCC 49978 / DSM 6589 / Su883)</name>
    <name type="common">Selenomonas acidaminovorans</name>
    <dbReference type="NCBI Taxonomy" id="525903"/>
    <lineage>
        <taxon>Bacteria</taxon>
        <taxon>Thermotogati</taxon>
        <taxon>Synergistota</taxon>
        <taxon>Synergistia</taxon>
        <taxon>Synergistales</taxon>
        <taxon>Synergistaceae</taxon>
        <taxon>Thermanaerovibrio</taxon>
    </lineage>
</organism>
<feature type="transmembrane region" description="Helical" evidence="1">
    <location>
        <begin position="454"/>
        <end position="473"/>
    </location>
</feature>
<dbReference type="InterPro" id="IPR043748">
    <property type="entry name" value="DUF5693"/>
</dbReference>
<feature type="transmembrane region" description="Helical" evidence="1">
    <location>
        <begin position="371"/>
        <end position="394"/>
    </location>
</feature>
<feature type="transmembrane region" description="Helical" evidence="1">
    <location>
        <begin position="430"/>
        <end position="448"/>
    </location>
</feature>
<evidence type="ECO:0000313" key="3">
    <source>
        <dbReference type="Proteomes" id="UP000002030"/>
    </source>
</evidence>